<name>X1PVM2_9ZZZZ</name>
<gene>
    <name evidence="1" type="ORF">S06H3_63412</name>
</gene>
<organism evidence="1">
    <name type="scientific">marine sediment metagenome</name>
    <dbReference type="NCBI Taxonomy" id="412755"/>
    <lineage>
        <taxon>unclassified sequences</taxon>
        <taxon>metagenomes</taxon>
        <taxon>ecological metagenomes</taxon>
    </lineage>
</organism>
<feature type="non-terminal residue" evidence="1">
    <location>
        <position position="1"/>
    </location>
</feature>
<reference evidence="1" key="1">
    <citation type="journal article" date="2014" name="Front. Microbiol.">
        <title>High frequency of phylogenetically diverse reductive dehalogenase-homologous genes in deep subseafloor sedimentary metagenomes.</title>
        <authorList>
            <person name="Kawai M."/>
            <person name="Futagami T."/>
            <person name="Toyoda A."/>
            <person name="Takaki Y."/>
            <person name="Nishi S."/>
            <person name="Hori S."/>
            <person name="Arai W."/>
            <person name="Tsubouchi T."/>
            <person name="Morono Y."/>
            <person name="Uchiyama I."/>
            <person name="Ito T."/>
            <person name="Fujiyama A."/>
            <person name="Inagaki F."/>
            <person name="Takami H."/>
        </authorList>
    </citation>
    <scope>NUCLEOTIDE SEQUENCE</scope>
    <source>
        <strain evidence="1">Expedition CK06-06</strain>
    </source>
</reference>
<dbReference type="AlphaFoldDB" id="X1PVM2"/>
<proteinExistence type="predicted"/>
<comment type="caution">
    <text evidence="1">The sequence shown here is derived from an EMBL/GenBank/DDBJ whole genome shotgun (WGS) entry which is preliminary data.</text>
</comment>
<accession>X1PVM2</accession>
<dbReference type="EMBL" id="BARV01042056">
    <property type="protein sequence ID" value="GAI46606.1"/>
    <property type="molecule type" value="Genomic_DNA"/>
</dbReference>
<protein>
    <submittedName>
        <fullName evidence="1">Uncharacterized protein</fullName>
    </submittedName>
</protein>
<evidence type="ECO:0000313" key="1">
    <source>
        <dbReference type="EMBL" id="GAI46606.1"/>
    </source>
</evidence>
<sequence length="38" mass="3908">GLWGSVTTGQTILNPSKTSGQETVLIISFCEKGLAITG</sequence>